<comment type="caution">
    <text evidence="1">The sequence shown here is derived from an EMBL/GenBank/DDBJ whole genome shotgun (WGS) entry which is preliminary data.</text>
</comment>
<organism evidence="1 2">
    <name type="scientific">Hypothenemus hampei</name>
    <name type="common">Coffee berry borer</name>
    <dbReference type="NCBI Taxonomy" id="57062"/>
    <lineage>
        <taxon>Eukaryota</taxon>
        <taxon>Metazoa</taxon>
        <taxon>Ecdysozoa</taxon>
        <taxon>Arthropoda</taxon>
        <taxon>Hexapoda</taxon>
        <taxon>Insecta</taxon>
        <taxon>Pterygota</taxon>
        <taxon>Neoptera</taxon>
        <taxon>Endopterygota</taxon>
        <taxon>Coleoptera</taxon>
        <taxon>Polyphaga</taxon>
        <taxon>Cucujiformia</taxon>
        <taxon>Curculionidae</taxon>
        <taxon>Scolytinae</taxon>
        <taxon>Hypothenemus</taxon>
    </lineage>
</organism>
<proteinExistence type="predicted"/>
<dbReference type="Proteomes" id="UP001566132">
    <property type="component" value="Unassembled WGS sequence"/>
</dbReference>
<evidence type="ECO:0000313" key="2">
    <source>
        <dbReference type="Proteomes" id="UP001566132"/>
    </source>
</evidence>
<reference evidence="1 2" key="1">
    <citation type="submission" date="2024-05" db="EMBL/GenBank/DDBJ databases">
        <title>Genetic variation in Jamaican populations of the coffee berry borer (Hypothenemus hampei).</title>
        <authorList>
            <person name="Errbii M."/>
            <person name="Myrie A."/>
        </authorList>
    </citation>
    <scope>NUCLEOTIDE SEQUENCE [LARGE SCALE GENOMIC DNA]</scope>
    <source>
        <strain evidence="1">JA-Hopewell-2020-01-JO</strain>
        <tissue evidence="1">Whole body</tissue>
    </source>
</reference>
<sequence>MDLELEELTDDKDFLFAVKNIGYERTDRTFHQRTLQFEKWNDEEFLKRFRLSKNNVKFVTDQIRATIIPVAPKKNHALSAEEKVLLTLRFLTSRSFLKIVGDVNNVHESTTSRVVYQICCKIA</sequence>
<keyword evidence="2" id="KW-1185">Reference proteome</keyword>
<accession>A0ABD1E1A9</accession>
<dbReference type="EMBL" id="JBDJPC010000014">
    <property type="protein sequence ID" value="KAL1488355.1"/>
    <property type="molecule type" value="Genomic_DNA"/>
</dbReference>
<gene>
    <name evidence="1" type="ORF">ABEB36_014832</name>
</gene>
<evidence type="ECO:0000313" key="1">
    <source>
        <dbReference type="EMBL" id="KAL1488355.1"/>
    </source>
</evidence>
<name>A0ABD1E1A9_HYPHA</name>
<protein>
    <recommendedName>
        <fullName evidence="3">Nuclease HARBI1</fullName>
    </recommendedName>
</protein>
<dbReference type="AlphaFoldDB" id="A0ABD1E1A9"/>
<evidence type="ECO:0008006" key="3">
    <source>
        <dbReference type="Google" id="ProtNLM"/>
    </source>
</evidence>